<keyword evidence="2" id="KW-0472">Membrane</keyword>
<feature type="compositionally biased region" description="Basic residues" evidence="1">
    <location>
        <begin position="57"/>
        <end position="73"/>
    </location>
</feature>
<organism evidence="3 4">
    <name type="scientific">Glonium stellatum</name>
    <dbReference type="NCBI Taxonomy" id="574774"/>
    <lineage>
        <taxon>Eukaryota</taxon>
        <taxon>Fungi</taxon>
        <taxon>Dikarya</taxon>
        <taxon>Ascomycota</taxon>
        <taxon>Pezizomycotina</taxon>
        <taxon>Dothideomycetes</taxon>
        <taxon>Pleosporomycetidae</taxon>
        <taxon>Gloniales</taxon>
        <taxon>Gloniaceae</taxon>
        <taxon>Glonium</taxon>
    </lineage>
</organism>
<dbReference type="EMBL" id="KV748486">
    <property type="protein sequence ID" value="OCL15105.1"/>
    <property type="molecule type" value="Genomic_DNA"/>
</dbReference>
<accession>A0A8E2FE40</accession>
<evidence type="ECO:0000256" key="2">
    <source>
        <dbReference type="SAM" id="Phobius"/>
    </source>
</evidence>
<dbReference type="PANTHER" id="PTHR37402">
    <property type="entry name" value="GRAM DOMAIN-CONTAINING PROTEIN 4"/>
    <property type="match status" value="1"/>
</dbReference>
<sequence>MVSSSEPLLRASDEDPTIFWDAPLYISDAPDLADTDLHVDDSDTTDDNEHTSPSKRERFRRLGRKTRSATKKALRIDDSKSGIEHNQNGVLEEIEDNPAFNPDKVFGPQRMDIGSTLDKVAGGLHVAGSAVLHPKLYAKRKAATKLATAEQPYLSLEADRALLNAYDELGRAQSSISDTSEDEESVQRLQKVVDDIEAHRESMRVSWTTSRFVHRVRVMPEPAVRFPKIEDFREVDQGGNLVRFQWEKWIGHLLLYITQDPGTRYIDDSAELPFNQDVLIQNVERIIMASAPWQAWFLRLRKVYRWEDPMLTARWFALWMFIWYLNYTISFVLCYTIFIVIQNRLQSHSIDSLRESYERALDRGTAALKFGELIKRHGSANWIDPLIEDVGPVMQMQLGDIADFLEVLINFYDWKYPEKTAATLFCMCTCVAVGILASADFALKIVMMVLIWWFFLGRLVASSSPKYRHLVTPVKYIFWDIPTHAEWSFSYLRQRAQKTRQTIIESNIQKKHDIEARDAVIAGDQSSYQIPNSSSSKSDEADDSSDNSRYSANSSVTLFDGVDFIRFHCRWHGVLGHFAVFADGIGFIRSFPKKEMWRRSFDELVEMRKITGARMANLKKEKGLELKFTDGSVDQVEAMKRRDEAFNTVIGFSGLQWQQLQPEPRKNIQR</sequence>
<feature type="compositionally biased region" description="Basic and acidic residues" evidence="1">
    <location>
        <begin position="36"/>
        <end position="56"/>
    </location>
</feature>
<dbReference type="PANTHER" id="PTHR37402:SF1">
    <property type="entry name" value="GRAM DOMAIN-CONTAINING PROTEIN 4"/>
    <property type="match status" value="1"/>
</dbReference>
<reference evidence="3 4" key="1">
    <citation type="journal article" date="2016" name="Nat. Commun.">
        <title>Ectomycorrhizal ecology is imprinted in the genome of the dominant symbiotic fungus Cenococcum geophilum.</title>
        <authorList>
            <consortium name="DOE Joint Genome Institute"/>
            <person name="Peter M."/>
            <person name="Kohler A."/>
            <person name="Ohm R.A."/>
            <person name="Kuo A."/>
            <person name="Krutzmann J."/>
            <person name="Morin E."/>
            <person name="Arend M."/>
            <person name="Barry K.W."/>
            <person name="Binder M."/>
            <person name="Choi C."/>
            <person name="Clum A."/>
            <person name="Copeland A."/>
            <person name="Grisel N."/>
            <person name="Haridas S."/>
            <person name="Kipfer T."/>
            <person name="LaButti K."/>
            <person name="Lindquist E."/>
            <person name="Lipzen A."/>
            <person name="Maire R."/>
            <person name="Meier B."/>
            <person name="Mihaltcheva S."/>
            <person name="Molinier V."/>
            <person name="Murat C."/>
            <person name="Poggeler S."/>
            <person name="Quandt C.A."/>
            <person name="Sperisen C."/>
            <person name="Tritt A."/>
            <person name="Tisserant E."/>
            <person name="Crous P.W."/>
            <person name="Henrissat B."/>
            <person name="Nehls U."/>
            <person name="Egli S."/>
            <person name="Spatafora J.W."/>
            <person name="Grigoriev I.V."/>
            <person name="Martin F.M."/>
        </authorList>
    </citation>
    <scope>NUCLEOTIDE SEQUENCE [LARGE SCALE GENOMIC DNA]</scope>
    <source>
        <strain evidence="3 4">CBS 207.34</strain>
    </source>
</reference>
<keyword evidence="4" id="KW-1185">Reference proteome</keyword>
<evidence type="ECO:0000256" key="1">
    <source>
        <dbReference type="SAM" id="MobiDB-lite"/>
    </source>
</evidence>
<proteinExistence type="predicted"/>
<dbReference type="InterPro" id="IPR037847">
    <property type="entry name" value="GRAMDC4"/>
</dbReference>
<feature type="compositionally biased region" description="Low complexity" evidence="1">
    <location>
        <begin position="527"/>
        <end position="536"/>
    </location>
</feature>
<dbReference type="OrthoDB" id="1708389at2759"/>
<evidence type="ECO:0000313" key="4">
    <source>
        <dbReference type="Proteomes" id="UP000250140"/>
    </source>
</evidence>
<keyword evidence="2" id="KW-0812">Transmembrane</keyword>
<dbReference type="AlphaFoldDB" id="A0A8E2FE40"/>
<name>A0A8E2FE40_9PEZI</name>
<gene>
    <name evidence="3" type="ORF">AOQ84DRAFT_370673</name>
</gene>
<feature type="region of interest" description="Disordered" evidence="1">
    <location>
        <begin position="527"/>
        <end position="551"/>
    </location>
</feature>
<dbReference type="GO" id="GO:0006915">
    <property type="term" value="P:apoptotic process"/>
    <property type="evidence" value="ECO:0007669"/>
    <property type="project" value="InterPro"/>
</dbReference>
<evidence type="ECO:0000313" key="3">
    <source>
        <dbReference type="EMBL" id="OCL15105.1"/>
    </source>
</evidence>
<protein>
    <submittedName>
        <fullName evidence="3">Uncharacterized protein</fullName>
    </submittedName>
</protein>
<feature type="transmembrane region" description="Helical" evidence="2">
    <location>
        <begin position="315"/>
        <end position="341"/>
    </location>
</feature>
<keyword evidence="2" id="KW-1133">Transmembrane helix</keyword>
<feature type="region of interest" description="Disordered" evidence="1">
    <location>
        <begin position="36"/>
        <end position="73"/>
    </location>
</feature>
<dbReference type="Proteomes" id="UP000250140">
    <property type="component" value="Unassembled WGS sequence"/>
</dbReference>